<dbReference type="Gene3D" id="3.30.450.20">
    <property type="entry name" value="PAS domain"/>
    <property type="match status" value="1"/>
</dbReference>
<keyword evidence="4" id="KW-1003">Cell membrane</keyword>
<proteinExistence type="predicted"/>
<dbReference type="GO" id="GO:0000155">
    <property type="term" value="F:phosphorelay sensor kinase activity"/>
    <property type="evidence" value="ECO:0007669"/>
    <property type="project" value="TreeGrafter"/>
</dbReference>
<feature type="domain" description="Cache" evidence="12">
    <location>
        <begin position="3"/>
        <end position="139"/>
    </location>
</feature>
<name>A0A5S9MJW1_BACIA</name>
<keyword evidence="6" id="KW-0808">Transferase</keyword>
<dbReference type="CDD" id="cd12912">
    <property type="entry name" value="PDC2_MCP_like"/>
    <property type="match status" value="1"/>
</dbReference>
<dbReference type="PANTHER" id="PTHR45528:SF10">
    <property type="entry name" value="METHYL-ACCEPTING CHEMOTAXIS PROTEIN"/>
    <property type="match status" value="1"/>
</dbReference>
<evidence type="ECO:0000256" key="5">
    <source>
        <dbReference type="ARBA" id="ARBA00022553"/>
    </source>
</evidence>
<feature type="transmembrane region" description="Helical" evidence="11">
    <location>
        <begin position="153"/>
        <end position="176"/>
    </location>
</feature>
<organism evidence="13 14">
    <name type="scientific">Bacillus safensis</name>
    <dbReference type="NCBI Taxonomy" id="561879"/>
    <lineage>
        <taxon>Bacteria</taxon>
        <taxon>Bacillati</taxon>
        <taxon>Bacillota</taxon>
        <taxon>Bacilli</taxon>
        <taxon>Bacillales</taxon>
        <taxon>Bacillaceae</taxon>
        <taxon>Bacillus</taxon>
    </lineage>
</organism>
<comment type="subcellular location">
    <subcellularLocation>
        <location evidence="2">Cell membrane</location>
        <topology evidence="2">Multi-pass membrane protein</topology>
    </subcellularLocation>
</comment>
<evidence type="ECO:0000256" key="11">
    <source>
        <dbReference type="SAM" id="Phobius"/>
    </source>
</evidence>
<protein>
    <recommendedName>
        <fullName evidence="3">histidine kinase</fullName>
        <ecNumber evidence="3">2.7.13.3</ecNumber>
    </recommendedName>
</protein>
<dbReference type="InterPro" id="IPR033479">
    <property type="entry name" value="dCache_1"/>
</dbReference>
<dbReference type="AlphaFoldDB" id="A0A5S9MJW1"/>
<evidence type="ECO:0000256" key="3">
    <source>
        <dbReference type="ARBA" id="ARBA00012438"/>
    </source>
</evidence>
<evidence type="ECO:0000256" key="2">
    <source>
        <dbReference type="ARBA" id="ARBA00004651"/>
    </source>
</evidence>
<reference evidence="13 14" key="1">
    <citation type="submission" date="2019-12" db="EMBL/GenBank/DDBJ databases">
        <title>Full genome sequence of a Bacillus safensis strain isolated from commercially available natto in Indonesia.</title>
        <authorList>
            <person name="Yoshida M."/>
            <person name="Uomi M."/>
            <person name="Waturangi D."/>
            <person name="Ekaputri J.J."/>
            <person name="Setiamarga D.H.E."/>
        </authorList>
    </citation>
    <scope>NUCLEOTIDE SEQUENCE [LARGE SCALE GENOMIC DNA]</scope>
    <source>
        <strain evidence="13 14">IDN1</strain>
    </source>
</reference>
<dbReference type="SUPFAM" id="SSF103190">
    <property type="entry name" value="Sensory domain-like"/>
    <property type="match status" value="1"/>
</dbReference>
<dbReference type="Proteomes" id="UP000464658">
    <property type="component" value="Chromosome"/>
</dbReference>
<accession>A0A5S9MJW1</accession>
<evidence type="ECO:0000256" key="10">
    <source>
        <dbReference type="ARBA" id="ARBA00023136"/>
    </source>
</evidence>
<keyword evidence="5" id="KW-0597">Phosphoprotein</keyword>
<evidence type="ECO:0000256" key="1">
    <source>
        <dbReference type="ARBA" id="ARBA00000085"/>
    </source>
</evidence>
<dbReference type="GO" id="GO:0005886">
    <property type="term" value="C:plasma membrane"/>
    <property type="evidence" value="ECO:0007669"/>
    <property type="project" value="UniProtKB-SubCell"/>
</dbReference>
<dbReference type="CDD" id="cd06225">
    <property type="entry name" value="HAMP"/>
    <property type="match status" value="1"/>
</dbReference>
<gene>
    <name evidence="13" type="ORF">BsIDN1_55240</name>
</gene>
<dbReference type="EC" id="2.7.13.3" evidence="3"/>
<evidence type="ECO:0000256" key="4">
    <source>
        <dbReference type="ARBA" id="ARBA00022475"/>
    </source>
</evidence>
<dbReference type="InterPro" id="IPR029151">
    <property type="entry name" value="Sensor-like_sf"/>
</dbReference>
<comment type="catalytic activity">
    <reaction evidence="1">
        <text>ATP + protein L-histidine = ADP + protein N-phospho-L-histidine.</text>
        <dbReference type="EC" id="2.7.13.3"/>
    </reaction>
</comment>
<dbReference type="InterPro" id="IPR050398">
    <property type="entry name" value="HssS/ArlS-like"/>
</dbReference>
<evidence type="ECO:0000259" key="12">
    <source>
        <dbReference type="Pfam" id="PF02743"/>
    </source>
</evidence>
<keyword evidence="8" id="KW-0418">Kinase</keyword>
<keyword evidence="9 11" id="KW-1133">Transmembrane helix</keyword>
<sequence>MPKGYDPTTRDWYQQAMQDEKGEPVVTNPYISATTNGMVVTIAQRLKDGSGAIGIDIDVQDIVDKIKEIKIGREGYPIIANKSKQIVAHPEEKSGSEVTGNISSILYSGKEGTSTYENKGEQKRIVFVTNDLTGWKIAGTMFVSETEEAAQPVWNSAIILLISSFILGGVAIFFIVRSITIGLRRLVDFSEKKVSEGDLTETLETKSKDEIGDL</sequence>
<dbReference type="EMBL" id="AP021906">
    <property type="protein sequence ID" value="BBP91906.1"/>
    <property type="molecule type" value="Genomic_DNA"/>
</dbReference>
<evidence type="ECO:0000313" key="14">
    <source>
        <dbReference type="Proteomes" id="UP000464658"/>
    </source>
</evidence>
<dbReference type="Gene3D" id="6.10.340.10">
    <property type="match status" value="1"/>
</dbReference>
<evidence type="ECO:0000256" key="9">
    <source>
        <dbReference type="ARBA" id="ARBA00022989"/>
    </source>
</evidence>
<evidence type="ECO:0000256" key="8">
    <source>
        <dbReference type="ARBA" id="ARBA00022777"/>
    </source>
</evidence>
<keyword evidence="10 11" id="KW-0472">Membrane</keyword>
<evidence type="ECO:0000256" key="6">
    <source>
        <dbReference type="ARBA" id="ARBA00022679"/>
    </source>
</evidence>
<dbReference type="PANTHER" id="PTHR45528">
    <property type="entry name" value="SENSOR HISTIDINE KINASE CPXA"/>
    <property type="match status" value="1"/>
</dbReference>
<evidence type="ECO:0000256" key="7">
    <source>
        <dbReference type="ARBA" id="ARBA00022692"/>
    </source>
</evidence>
<dbReference type="Pfam" id="PF02743">
    <property type="entry name" value="dCache_1"/>
    <property type="match status" value="1"/>
</dbReference>
<keyword evidence="7 11" id="KW-0812">Transmembrane</keyword>
<evidence type="ECO:0000313" key="13">
    <source>
        <dbReference type="EMBL" id="BBP91906.1"/>
    </source>
</evidence>